<keyword evidence="7" id="KW-1185">Reference proteome</keyword>
<keyword evidence="3 5" id="KW-1133">Transmembrane helix</keyword>
<feature type="transmembrane region" description="Helical" evidence="5">
    <location>
        <begin position="170"/>
        <end position="192"/>
    </location>
</feature>
<dbReference type="Gene3D" id="1.20.1070.10">
    <property type="entry name" value="Rhodopsin 7-helix transmembrane proteins"/>
    <property type="match status" value="1"/>
</dbReference>
<evidence type="ECO:0000256" key="4">
    <source>
        <dbReference type="ARBA" id="ARBA00023136"/>
    </source>
</evidence>
<evidence type="ECO:0008006" key="8">
    <source>
        <dbReference type="Google" id="ProtNLM"/>
    </source>
</evidence>
<gene>
    <name evidence="6" type="ORF">MAR_016476</name>
</gene>
<keyword evidence="4 5" id="KW-0472">Membrane</keyword>
<keyword evidence="2 5" id="KW-0812">Transmembrane</keyword>
<protein>
    <recommendedName>
        <fullName evidence="8">G-protein coupled receptors family 1 profile domain-containing protein</fullName>
    </recommendedName>
</protein>
<evidence type="ECO:0000256" key="3">
    <source>
        <dbReference type="ARBA" id="ARBA00022989"/>
    </source>
</evidence>
<accession>A0ABY7FLQ0</accession>
<feature type="transmembrane region" description="Helical" evidence="5">
    <location>
        <begin position="16"/>
        <end position="38"/>
    </location>
</feature>
<dbReference type="CDD" id="cd00637">
    <property type="entry name" value="7tm_classA_rhodopsin-like"/>
    <property type="match status" value="1"/>
</dbReference>
<dbReference type="Proteomes" id="UP001164746">
    <property type="component" value="Chromosome 12"/>
</dbReference>
<evidence type="ECO:0000256" key="2">
    <source>
        <dbReference type="ARBA" id="ARBA00022692"/>
    </source>
</evidence>
<evidence type="ECO:0000256" key="5">
    <source>
        <dbReference type="SAM" id="Phobius"/>
    </source>
</evidence>
<dbReference type="PANTHER" id="PTHR23112">
    <property type="entry name" value="G PROTEIN-COUPLED RECEPTOR 157-RELATED"/>
    <property type="match status" value="1"/>
</dbReference>
<comment type="subcellular location">
    <subcellularLocation>
        <location evidence="1">Membrane</location>
        <topology evidence="1">Multi-pass membrane protein</topology>
    </subcellularLocation>
</comment>
<dbReference type="SUPFAM" id="SSF81321">
    <property type="entry name" value="Family A G protein-coupled receptor-like"/>
    <property type="match status" value="1"/>
</dbReference>
<proteinExistence type="predicted"/>
<dbReference type="EMBL" id="CP111023">
    <property type="protein sequence ID" value="WAR22502.1"/>
    <property type="molecule type" value="Genomic_DNA"/>
</dbReference>
<feature type="transmembrane region" description="Helical" evidence="5">
    <location>
        <begin position="129"/>
        <end position="150"/>
    </location>
</feature>
<feature type="non-terminal residue" evidence="6">
    <location>
        <position position="1"/>
    </location>
</feature>
<evidence type="ECO:0000313" key="6">
    <source>
        <dbReference type="EMBL" id="WAR22502.1"/>
    </source>
</evidence>
<sequence>MPRDGYDFPTYGIDDGLFYALHIPSLVCTVSAVSRRFRFFFTSWTNSERLIVYMAICDGLYNIVHFATHAHVALVRGPVYPRAVCVFYGYGMIVFITAQSLLVNVVSINAFMLMYLNKRLTLGIFDWRLLVWVFGVPLVGTTTAAIFDQLGPTGAVCYFDGVKGQKTQLFFNAVPMTIIFIVNIALYIATWVKIRSKSLELRRSLGAKSAAQTATIKAAKSMSLFVGAFFTQWSILTISIAWTMIANSVSNFLEHLFHLLPDIGVAHFL</sequence>
<name>A0ABY7FLQ0_MYAAR</name>
<evidence type="ECO:0000256" key="1">
    <source>
        <dbReference type="ARBA" id="ARBA00004141"/>
    </source>
</evidence>
<feature type="transmembrane region" description="Helical" evidence="5">
    <location>
        <begin position="50"/>
        <end position="67"/>
    </location>
</feature>
<feature type="transmembrane region" description="Helical" evidence="5">
    <location>
        <begin position="87"/>
        <end position="117"/>
    </location>
</feature>
<feature type="transmembrane region" description="Helical" evidence="5">
    <location>
        <begin position="224"/>
        <end position="245"/>
    </location>
</feature>
<evidence type="ECO:0000313" key="7">
    <source>
        <dbReference type="Proteomes" id="UP001164746"/>
    </source>
</evidence>
<organism evidence="6 7">
    <name type="scientific">Mya arenaria</name>
    <name type="common">Soft-shell clam</name>
    <dbReference type="NCBI Taxonomy" id="6604"/>
    <lineage>
        <taxon>Eukaryota</taxon>
        <taxon>Metazoa</taxon>
        <taxon>Spiralia</taxon>
        <taxon>Lophotrochozoa</taxon>
        <taxon>Mollusca</taxon>
        <taxon>Bivalvia</taxon>
        <taxon>Autobranchia</taxon>
        <taxon>Heteroconchia</taxon>
        <taxon>Euheterodonta</taxon>
        <taxon>Imparidentia</taxon>
        <taxon>Neoheterodontei</taxon>
        <taxon>Myida</taxon>
        <taxon>Myoidea</taxon>
        <taxon>Myidae</taxon>
        <taxon>Mya</taxon>
    </lineage>
</organism>
<dbReference type="PANTHER" id="PTHR23112:SF0">
    <property type="entry name" value="TRANSMEMBRANE PROTEIN 116"/>
    <property type="match status" value="1"/>
</dbReference>
<reference evidence="6" key="1">
    <citation type="submission" date="2022-11" db="EMBL/GenBank/DDBJ databases">
        <title>Centuries of genome instability and evolution in soft-shell clam transmissible cancer (bioRxiv).</title>
        <authorList>
            <person name="Hart S.F.M."/>
            <person name="Yonemitsu M.A."/>
            <person name="Giersch R.M."/>
            <person name="Beal B.F."/>
            <person name="Arriagada G."/>
            <person name="Davis B.W."/>
            <person name="Ostrander E.A."/>
            <person name="Goff S.P."/>
            <person name="Metzger M.J."/>
        </authorList>
    </citation>
    <scope>NUCLEOTIDE SEQUENCE</scope>
    <source>
        <strain evidence="6">MELC-2E11</strain>
        <tissue evidence="6">Siphon/mantle</tissue>
    </source>
</reference>